<protein>
    <submittedName>
        <fullName evidence="3">Uncharacterized protein</fullName>
    </submittedName>
</protein>
<dbReference type="GO" id="GO:0005886">
    <property type="term" value="C:plasma membrane"/>
    <property type="evidence" value="ECO:0007669"/>
    <property type="project" value="TreeGrafter"/>
</dbReference>
<dbReference type="GO" id="GO:0031179">
    <property type="term" value="P:peptide modification"/>
    <property type="evidence" value="ECO:0007669"/>
    <property type="project" value="InterPro"/>
</dbReference>
<keyword evidence="4" id="KW-1185">Reference proteome</keyword>
<evidence type="ECO:0000256" key="2">
    <source>
        <dbReference type="SAM" id="MobiDB-lite"/>
    </source>
</evidence>
<dbReference type="InterPro" id="IPR007822">
    <property type="entry name" value="LANC-like"/>
</dbReference>
<dbReference type="PRINTS" id="PR01950">
    <property type="entry name" value="LANCSUPER"/>
</dbReference>
<dbReference type="SUPFAM" id="SSF158745">
    <property type="entry name" value="LanC-like"/>
    <property type="match status" value="1"/>
</dbReference>
<gene>
    <name evidence="3" type="ORF">EUX98_g7298</name>
</gene>
<feature type="binding site" evidence="1">
    <location>
        <position position="364"/>
    </location>
    <ligand>
        <name>Zn(2+)</name>
        <dbReference type="ChEBI" id="CHEBI:29105"/>
    </ligand>
</feature>
<sequence>MSSHATRYIPHGSPPDVSEARAKEDILDALDAGTRRVHRHRPSKEGVYVGAAGILLMDWHIASIPDIQEHLSSHISSPTSLTLPSDGGHASFLETSVGPATIHLTAHMRATVRSDADDSVSPDIWHPCVNRIDHDLKVSVAEPLDDDGCEVLYGRAGLLYAILRLRSEVSHCPESHDGQPSIILAVRGLTSDTDISALVQDIVQRGQLGAQEYSATLSEEDKKRTPPLMWRWHGRRYLGGAHGLVGILQMLVSVPPRPLEPHWNLILGTVRWLLAVQLPSGNWPSKASTHMHSVEAEDEKYQLIQWCHGAPAVLIFLCKILRLNHGSSPVTIPDTLAQSTQIALIRGGELVYNRGLLRKSVGLCHGVAGSVYALLAISSVLDSDSAEHQGMWLKRAVHLALLATTYREMEGSGEMRVPDRPYSLYEGVAGMCCAWADVWRLLAGEKMGGMPGYDDLHDVD</sequence>
<name>A0A4S4MM62_9APHY</name>
<feature type="binding site" evidence="1">
    <location>
        <position position="365"/>
    </location>
    <ligand>
        <name>Zn(2+)</name>
        <dbReference type="ChEBI" id="CHEBI:29105"/>
    </ligand>
</feature>
<feature type="binding site" evidence="1">
    <location>
        <position position="307"/>
    </location>
    <ligand>
        <name>Zn(2+)</name>
        <dbReference type="ChEBI" id="CHEBI:29105"/>
    </ligand>
</feature>
<proteinExistence type="predicted"/>
<comment type="caution">
    <text evidence="3">The sequence shown here is derived from an EMBL/GenBank/DDBJ whole genome shotgun (WGS) entry which is preliminary data.</text>
</comment>
<dbReference type="GO" id="GO:0046872">
    <property type="term" value="F:metal ion binding"/>
    <property type="evidence" value="ECO:0007669"/>
    <property type="project" value="UniProtKB-KW"/>
</dbReference>
<feature type="region of interest" description="Disordered" evidence="2">
    <location>
        <begin position="1"/>
        <end position="21"/>
    </location>
</feature>
<dbReference type="PANTHER" id="PTHR12736:SF7">
    <property type="entry name" value="LANC-LIKE PROTEIN 3"/>
    <property type="match status" value="1"/>
</dbReference>
<dbReference type="EMBL" id="SGPM01000300">
    <property type="protein sequence ID" value="THH26889.1"/>
    <property type="molecule type" value="Genomic_DNA"/>
</dbReference>
<evidence type="ECO:0000313" key="3">
    <source>
        <dbReference type="EMBL" id="THH26889.1"/>
    </source>
</evidence>
<dbReference type="AlphaFoldDB" id="A0A4S4MM62"/>
<keyword evidence="1" id="KW-0862">Zinc</keyword>
<evidence type="ECO:0000256" key="1">
    <source>
        <dbReference type="PIRSR" id="PIRSR607822-1"/>
    </source>
</evidence>
<evidence type="ECO:0000313" key="4">
    <source>
        <dbReference type="Proteomes" id="UP000308730"/>
    </source>
</evidence>
<keyword evidence="1" id="KW-0479">Metal-binding</keyword>
<dbReference type="PANTHER" id="PTHR12736">
    <property type="entry name" value="LANC-LIKE PROTEIN"/>
    <property type="match status" value="1"/>
</dbReference>
<organism evidence="3 4">
    <name type="scientific">Antrodiella citrinella</name>
    <dbReference type="NCBI Taxonomy" id="2447956"/>
    <lineage>
        <taxon>Eukaryota</taxon>
        <taxon>Fungi</taxon>
        <taxon>Dikarya</taxon>
        <taxon>Basidiomycota</taxon>
        <taxon>Agaricomycotina</taxon>
        <taxon>Agaricomycetes</taxon>
        <taxon>Polyporales</taxon>
        <taxon>Steccherinaceae</taxon>
        <taxon>Antrodiella</taxon>
    </lineage>
</organism>
<dbReference type="GO" id="GO:0005975">
    <property type="term" value="P:carbohydrate metabolic process"/>
    <property type="evidence" value="ECO:0007669"/>
    <property type="project" value="InterPro"/>
</dbReference>
<accession>A0A4S4MM62</accession>
<dbReference type="CDD" id="cd04794">
    <property type="entry name" value="euk_LANCL"/>
    <property type="match status" value="1"/>
</dbReference>
<dbReference type="OrthoDB" id="10257263at2759"/>
<dbReference type="Pfam" id="PF05147">
    <property type="entry name" value="LANC_like"/>
    <property type="match status" value="1"/>
</dbReference>
<reference evidence="3 4" key="1">
    <citation type="submission" date="2019-02" db="EMBL/GenBank/DDBJ databases">
        <title>Genome sequencing of the rare red list fungi Antrodiella citrinella (Flaviporus citrinellus).</title>
        <authorList>
            <person name="Buettner E."/>
            <person name="Kellner H."/>
        </authorList>
    </citation>
    <scope>NUCLEOTIDE SEQUENCE [LARGE SCALE GENOMIC DNA]</scope>
    <source>
        <strain evidence="3 4">DSM 108506</strain>
    </source>
</reference>
<dbReference type="InterPro" id="IPR012341">
    <property type="entry name" value="6hp_glycosidase-like_sf"/>
</dbReference>
<dbReference type="Proteomes" id="UP000308730">
    <property type="component" value="Unassembled WGS sequence"/>
</dbReference>
<dbReference type="SMART" id="SM01260">
    <property type="entry name" value="LANC_like"/>
    <property type="match status" value="1"/>
</dbReference>
<dbReference type="Gene3D" id="1.50.10.10">
    <property type="match status" value="1"/>
</dbReference>